<dbReference type="EMBL" id="JACKXD010000001">
    <property type="protein sequence ID" value="MBB6645079.1"/>
    <property type="molecule type" value="Genomic_DNA"/>
</dbReference>
<gene>
    <name evidence="2" type="ORF">H5V44_01970</name>
</gene>
<feature type="transmembrane region" description="Helical" evidence="1">
    <location>
        <begin position="9"/>
        <end position="29"/>
    </location>
</feature>
<accession>A0A7J9SG37</accession>
<keyword evidence="1" id="KW-0812">Transmembrane</keyword>
<evidence type="ECO:0000256" key="1">
    <source>
        <dbReference type="SAM" id="Phobius"/>
    </source>
</evidence>
<keyword evidence="1" id="KW-0472">Membrane</keyword>
<sequence>MDPALGPRVLFLGGTIAGCFATVAIVLAVALLDSAAAVMIAGLLPIIVLIAAAYDYGGRDGLEETLQPHAEEEP</sequence>
<name>A0A7J9SG37_9EURY</name>
<organism evidence="2 3">
    <name type="scientific">Halobellus ruber</name>
    <dbReference type="NCBI Taxonomy" id="2761102"/>
    <lineage>
        <taxon>Archaea</taxon>
        <taxon>Methanobacteriati</taxon>
        <taxon>Methanobacteriota</taxon>
        <taxon>Stenosarchaea group</taxon>
        <taxon>Halobacteria</taxon>
        <taxon>Halobacteriales</taxon>
        <taxon>Haloferacaceae</taxon>
        <taxon>Halobellus</taxon>
    </lineage>
</organism>
<reference evidence="2 3" key="1">
    <citation type="submission" date="2020-08" db="EMBL/GenBank/DDBJ databases">
        <authorList>
            <person name="Seo M.-J."/>
        </authorList>
    </citation>
    <scope>NUCLEOTIDE SEQUENCE [LARGE SCALE GENOMIC DNA]</scope>
    <source>
        <strain evidence="2 3">MBLA0160</strain>
    </source>
</reference>
<keyword evidence="3" id="KW-1185">Reference proteome</keyword>
<evidence type="ECO:0000313" key="2">
    <source>
        <dbReference type="EMBL" id="MBB6645079.1"/>
    </source>
</evidence>
<feature type="transmembrane region" description="Helical" evidence="1">
    <location>
        <begin position="35"/>
        <end position="54"/>
    </location>
</feature>
<comment type="caution">
    <text evidence="2">The sequence shown here is derived from an EMBL/GenBank/DDBJ whole genome shotgun (WGS) entry which is preliminary data.</text>
</comment>
<keyword evidence="1" id="KW-1133">Transmembrane helix</keyword>
<proteinExistence type="predicted"/>
<dbReference type="AlphaFoldDB" id="A0A7J9SG37"/>
<evidence type="ECO:0000313" key="3">
    <source>
        <dbReference type="Proteomes" id="UP000546257"/>
    </source>
</evidence>
<dbReference type="Proteomes" id="UP000546257">
    <property type="component" value="Unassembled WGS sequence"/>
</dbReference>
<dbReference type="RefSeq" id="WP_185191457.1">
    <property type="nucleotide sequence ID" value="NZ_JACKXD010000001.1"/>
</dbReference>
<protein>
    <submittedName>
        <fullName evidence="2">Uncharacterized protein</fullName>
    </submittedName>
</protein>